<dbReference type="AlphaFoldDB" id="A0A4Z0LUX3"/>
<dbReference type="InterPro" id="IPR037401">
    <property type="entry name" value="SnoaL-like"/>
</dbReference>
<feature type="region of interest" description="Disordered" evidence="1">
    <location>
        <begin position="146"/>
        <end position="166"/>
    </location>
</feature>
<dbReference type="Pfam" id="PF13577">
    <property type="entry name" value="SnoaL_4"/>
    <property type="match status" value="1"/>
</dbReference>
<feature type="compositionally biased region" description="Basic and acidic residues" evidence="1">
    <location>
        <begin position="157"/>
        <end position="166"/>
    </location>
</feature>
<dbReference type="EMBL" id="SRLE01000016">
    <property type="protein sequence ID" value="TGD71054.1"/>
    <property type="molecule type" value="Genomic_DNA"/>
</dbReference>
<dbReference type="Gene3D" id="3.10.450.50">
    <property type="match status" value="1"/>
</dbReference>
<feature type="domain" description="SnoaL-like" evidence="2">
    <location>
        <begin position="4"/>
        <end position="122"/>
    </location>
</feature>
<organism evidence="3 4">
    <name type="scientific">Mangrovimicrobium sediminis</name>
    <dbReference type="NCBI Taxonomy" id="2562682"/>
    <lineage>
        <taxon>Bacteria</taxon>
        <taxon>Pseudomonadati</taxon>
        <taxon>Pseudomonadota</taxon>
        <taxon>Gammaproteobacteria</taxon>
        <taxon>Cellvibrionales</taxon>
        <taxon>Halieaceae</taxon>
        <taxon>Mangrovimicrobium</taxon>
    </lineage>
</organism>
<evidence type="ECO:0000256" key="1">
    <source>
        <dbReference type="SAM" id="MobiDB-lite"/>
    </source>
</evidence>
<accession>A0A4Z0LUX3</accession>
<sequence length="166" mass="18709">MSDVSAAEGIRQLHARFIDAVWRQDAESFVQCFTEDGEWKVGGMHLKGRESIGPTFAKLLGLNERVLITPGLPILEIDGDSAIGRCQGQEIAKLPDGSSVMTLGVYYDRYTLSEGLWRFRWRHFALHYRGPLDLSAPMVESPEFGPFPGMPEWDEPTLTRRTEPLD</sequence>
<dbReference type="OrthoDB" id="7510033at2"/>
<evidence type="ECO:0000259" key="2">
    <source>
        <dbReference type="Pfam" id="PF13577"/>
    </source>
</evidence>
<dbReference type="NCBIfam" id="TIGR02246">
    <property type="entry name" value="SgcJ/EcaC family oxidoreductase"/>
    <property type="match status" value="1"/>
</dbReference>
<proteinExistence type="predicted"/>
<gene>
    <name evidence="3" type="ORF">E4634_19600</name>
</gene>
<dbReference type="InterPro" id="IPR011944">
    <property type="entry name" value="Steroid_delta5-4_isomerase"/>
</dbReference>
<dbReference type="SUPFAM" id="SSF54427">
    <property type="entry name" value="NTF2-like"/>
    <property type="match status" value="1"/>
</dbReference>
<reference evidence="3 4" key="1">
    <citation type="submission" date="2019-04" db="EMBL/GenBank/DDBJ databases">
        <title>Taxonomy of novel Haliea sp. from mangrove soil of West Coast of India.</title>
        <authorList>
            <person name="Verma A."/>
            <person name="Kumar P."/>
            <person name="Krishnamurthi S."/>
        </authorList>
    </citation>
    <scope>NUCLEOTIDE SEQUENCE [LARGE SCALE GENOMIC DNA]</scope>
    <source>
        <strain evidence="3 4">SAOS-164</strain>
    </source>
</reference>
<comment type="caution">
    <text evidence="3">The sequence shown here is derived from an EMBL/GenBank/DDBJ whole genome shotgun (WGS) entry which is preliminary data.</text>
</comment>
<protein>
    <submittedName>
        <fullName evidence="3">Nuclear transport factor 2 family protein</fullName>
    </submittedName>
</protein>
<keyword evidence="4" id="KW-1185">Reference proteome</keyword>
<dbReference type="RefSeq" id="WP_135446377.1">
    <property type="nucleotide sequence ID" value="NZ_SRLE01000016.1"/>
</dbReference>
<evidence type="ECO:0000313" key="3">
    <source>
        <dbReference type="EMBL" id="TGD71054.1"/>
    </source>
</evidence>
<evidence type="ECO:0000313" key="4">
    <source>
        <dbReference type="Proteomes" id="UP000298050"/>
    </source>
</evidence>
<dbReference type="Proteomes" id="UP000298050">
    <property type="component" value="Unassembled WGS sequence"/>
</dbReference>
<dbReference type="InterPro" id="IPR032710">
    <property type="entry name" value="NTF2-like_dom_sf"/>
</dbReference>
<name>A0A4Z0LUX3_9GAMM</name>